<organism evidence="2">
    <name type="scientific">uncultured Thiotrichaceae bacterium</name>
    <dbReference type="NCBI Taxonomy" id="298394"/>
    <lineage>
        <taxon>Bacteria</taxon>
        <taxon>Pseudomonadati</taxon>
        <taxon>Pseudomonadota</taxon>
        <taxon>Gammaproteobacteria</taxon>
        <taxon>Thiotrichales</taxon>
        <taxon>Thiotrichaceae</taxon>
        <taxon>environmental samples</taxon>
    </lineage>
</organism>
<protein>
    <submittedName>
        <fullName evidence="2">N-methylhydantoinase (ATP-hydrolyzing) (EC)</fullName>
        <ecNumber evidence="2">3.5.2.14</ecNumber>
    </submittedName>
</protein>
<dbReference type="PANTHER" id="PTHR11365:SF2">
    <property type="entry name" value="5-OXOPROLINASE"/>
    <property type="match status" value="1"/>
</dbReference>
<evidence type="ECO:0000259" key="1">
    <source>
        <dbReference type="Pfam" id="PF01968"/>
    </source>
</evidence>
<dbReference type="InterPro" id="IPR043129">
    <property type="entry name" value="ATPase_NBD"/>
</dbReference>
<reference evidence="2" key="1">
    <citation type="submission" date="2020-01" db="EMBL/GenBank/DDBJ databases">
        <authorList>
            <person name="Meier V. D."/>
            <person name="Meier V D."/>
        </authorList>
    </citation>
    <scope>NUCLEOTIDE SEQUENCE</scope>
    <source>
        <strain evidence="2">HLG_WM_MAG_09</strain>
    </source>
</reference>
<feature type="domain" description="Hydantoinase A/oxoprolinase" evidence="1">
    <location>
        <begin position="4"/>
        <end position="92"/>
    </location>
</feature>
<dbReference type="GO" id="GO:0005829">
    <property type="term" value="C:cytosol"/>
    <property type="evidence" value="ECO:0007669"/>
    <property type="project" value="TreeGrafter"/>
</dbReference>
<dbReference type="GO" id="GO:0006749">
    <property type="term" value="P:glutathione metabolic process"/>
    <property type="evidence" value="ECO:0007669"/>
    <property type="project" value="TreeGrafter"/>
</dbReference>
<dbReference type="SUPFAM" id="SSF53067">
    <property type="entry name" value="Actin-like ATPase domain"/>
    <property type="match status" value="1"/>
</dbReference>
<dbReference type="GO" id="GO:0047423">
    <property type="term" value="F:N-methylhydantoinase (ATP-hydrolyzing) activity"/>
    <property type="evidence" value="ECO:0007669"/>
    <property type="project" value="UniProtKB-EC"/>
</dbReference>
<dbReference type="InterPro" id="IPR045079">
    <property type="entry name" value="Oxoprolinase-like"/>
</dbReference>
<dbReference type="InterPro" id="IPR002821">
    <property type="entry name" value="Hydantoinase_A"/>
</dbReference>
<gene>
    <name evidence="2" type="ORF">HELGO_WM37215</name>
</gene>
<sequence length="430" mass="45758">MIVERPIETILSGPAASVIGANFLSGLKDFIISDIGGTTTDVAIVKNGWPDLEEKGAMIGEHRTMVKAIDMQTIGLGGDSEIEVNHKGVVSLNANRVVPISLIGLRWPSVKKALQSSMSIGMGLGVATLFLFRPEGYDKDEVPRDLTPADIEFLDLITDEPVRWSDVVNSVSDRYRVMRMVGRGILQLAGFTPSDAAHVLDLQSQWSREVAELVCLMIGRSYGKISWDESKRDAECRAFAQEVFDAMVAKSCHVILERLSGCSFGAKDPLVNAICSGQTQVLDLGVSLKPAIPLVAVGGPAPVFYPEVGRRLGTETVIPAGSEVANAIGAAIGQIRVHASVDVVSVESGGYSLHGEGKPERVVGGTEALVRAQELVKEYAQNRAMSMGGVSADVAVSVERLDIPGMSGDKGLISATVRAECVSLPDLMMS</sequence>
<proteinExistence type="predicted"/>
<evidence type="ECO:0000313" key="2">
    <source>
        <dbReference type="EMBL" id="CAA6816972.1"/>
    </source>
</evidence>
<dbReference type="Pfam" id="PF01968">
    <property type="entry name" value="Hydantoinase_A"/>
    <property type="match status" value="1"/>
</dbReference>
<dbReference type="GO" id="GO:0017168">
    <property type="term" value="F:5-oxoprolinase (ATP-hydrolyzing) activity"/>
    <property type="evidence" value="ECO:0007669"/>
    <property type="project" value="TreeGrafter"/>
</dbReference>
<dbReference type="PANTHER" id="PTHR11365">
    <property type="entry name" value="5-OXOPROLINASE RELATED"/>
    <property type="match status" value="1"/>
</dbReference>
<keyword evidence="2" id="KW-0378">Hydrolase</keyword>
<name>A0A6S6T845_9GAMM</name>
<dbReference type="EMBL" id="CACVAT010000270">
    <property type="protein sequence ID" value="CAA6816972.1"/>
    <property type="molecule type" value="Genomic_DNA"/>
</dbReference>
<dbReference type="EC" id="3.5.2.14" evidence="2"/>
<accession>A0A6S6T845</accession>
<dbReference type="AlphaFoldDB" id="A0A6S6T845"/>